<proteinExistence type="predicted"/>
<reference evidence="1 2" key="2">
    <citation type="submission" date="2018-03" db="EMBL/GenBank/DDBJ databases">
        <title>The ancient ancestry and fast evolution of plastids.</title>
        <authorList>
            <person name="Moore K.R."/>
            <person name="Magnabosco C."/>
            <person name="Momper L."/>
            <person name="Gold D.A."/>
            <person name="Bosak T."/>
            <person name="Fournier G.P."/>
        </authorList>
    </citation>
    <scope>NUCLEOTIDE SEQUENCE [LARGE SCALE GENOMIC DNA]</scope>
    <source>
        <strain evidence="1 2">CCAP 1448/3</strain>
    </source>
</reference>
<protein>
    <submittedName>
        <fullName evidence="1">Uncharacterized protein</fullName>
    </submittedName>
</protein>
<evidence type="ECO:0000313" key="2">
    <source>
        <dbReference type="Proteomes" id="UP000238762"/>
    </source>
</evidence>
<comment type="caution">
    <text evidence="1">The sequence shown here is derived from an EMBL/GenBank/DDBJ whole genome shotgun (WGS) entry which is preliminary data.</text>
</comment>
<dbReference type="Proteomes" id="UP000238762">
    <property type="component" value="Unassembled WGS sequence"/>
</dbReference>
<gene>
    <name evidence="1" type="ORF">C7B64_15745</name>
</gene>
<organism evidence="1 2">
    <name type="scientific">Merismopedia glauca CCAP 1448/3</name>
    <dbReference type="NCBI Taxonomy" id="1296344"/>
    <lineage>
        <taxon>Bacteria</taxon>
        <taxon>Bacillati</taxon>
        <taxon>Cyanobacteriota</taxon>
        <taxon>Cyanophyceae</taxon>
        <taxon>Synechococcales</taxon>
        <taxon>Merismopediaceae</taxon>
        <taxon>Merismopedia</taxon>
    </lineage>
</organism>
<name>A0A2T1C1B2_9CYAN</name>
<evidence type="ECO:0000313" key="1">
    <source>
        <dbReference type="EMBL" id="PSB01913.1"/>
    </source>
</evidence>
<dbReference type="AlphaFoldDB" id="A0A2T1C1B2"/>
<sequence>MLRLIPGQPHEKDVIEWSKLLSEEVSNESGYRCEYPDLLCATLEDPRYLRGKEHLLLDSITISLCGLISGAELALDISVIN</sequence>
<accession>A0A2T1C1B2</accession>
<keyword evidence="2" id="KW-1185">Reference proteome</keyword>
<reference evidence="1 2" key="1">
    <citation type="submission" date="2018-02" db="EMBL/GenBank/DDBJ databases">
        <authorList>
            <person name="Cohen D.B."/>
            <person name="Kent A.D."/>
        </authorList>
    </citation>
    <scope>NUCLEOTIDE SEQUENCE [LARGE SCALE GENOMIC DNA]</scope>
    <source>
        <strain evidence="1 2">CCAP 1448/3</strain>
    </source>
</reference>
<dbReference type="EMBL" id="PVWJ01000081">
    <property type="protein sequence ID" value="PSB01913.1"/>
    <property type="molecule type" value="Genomic_DNA"/>
</dbReference>